<comment type="caution">
    <text evidence="2">The sequence shown here is derived from an EMBL/GenBank/DDBJ whole genome shotgun (WGS) entry which is preliminary data.</text>
</comment>
<dbReference type="InterPro" id="IPR037523">
    <property type="entry name" value="VOC_core"/>
</dbReference>
<accession>A0ABP4N1N2</accession>
<protein>
    <recommendedName>
        <fullName evidence="1">VOC domain-containing protein</fullName>
    </recommendedName>
</protein>
<dbReference type="Pfam" id="PF18029">
    <property type="entry name" value="Glyoxalase_6"/>
    <property type="match status" value="1"/>
</dbReference>
<evidence type="ECO:0000313" key="2">
    <source>
        <dbReference type="EMBL" id="GAA1552824.1"/>
    </source>
</evidence>
<sequence length="130" mass="14301">MPNVLTHFEIFADDAAALAGFYRSLFDWKIEKAAGVDYFTIDTGSDGVSQLSGGLTLRAIPEPRSWVHYVSVESLDDTLVRVTELGGSVVREKTAIPRTAWYAVVADPQGNVFALWQSDPDAFPVLRPEL</sequence>
<dbReference type="EMBL" id="BAAAOS010000005">
    <property type="protein sequence ID" value="GAA1552824.1"/>
    <property type="molecule type" value="Genomic_DNA"/>
</dbReference>
<evidence type="ECO:0000313" key="3">
    <source>
        <dbReference type="Proteomes" id="UP001500393"/>
    </source>
</evidence>
<gene>
    <name evidence="2" type="ORF">GCM10009789_02990</name>
</gene>
<feature type="domain" description="VOC" evidence="1">
    <location>
        <begin position="4"/>
        <end position="118"/>
    </location>
</feature>
<dbReference type="InterPro" id="IPR041581">
    <property type="entry name" value="Glyoxalase_6"/>
</dbReference>
<dbReference type="InterPro" id="IPR029068">
    <property type="entry name" value="Glyas_Bleomycin-R_OHBP_Dase"/>
</dbReference>
<dbReference type="InterPro" id="IPR052164">
    <property type="entry name" value="Anthracycline_SecMetBiosynth"/>
</dbReference>
<dbReference type="Proteomes" id="UP001500393">
    <property type="component" value="Unassembled WGS sequence"/>
</dbReference>
<dbReference type="Gene3D" id="3.10.180.10">
    <property type="entry name" value="2,3-Dihydroxybiphenyl 1,2-Dioxygenase, domain 1"/>
    <property type="match status" value="1"/>
</dbReference>
<proteinExistence type="predicted"/>
<dbReference type="CDD" id="cd07247">
    <property type="entry name" value="SgaA_N_like"/>
    <property type="match status" value="1"/>
</dbReference>
<organism evidence="2 3">
    <name type="scientific">Kribbella sancticallisti</name>
    <dbReference type="NCBI Taxonomy" id="460087"/>
    <lineage>
        <taxon>Bacteria</taxon>
        <taxon>Bacillati</taxon>
        <taxon>Actinomycetota</taxon>
        <taxon>Actinomycetes</taxon>
        <taxon>Propionibacteriales</taxon>
        <taxon>Kribbellaceae</taxon>
        <taxon>Kribbella</taxon>
    </lineage>
</organism>
<dbReference type="SUPFAM" id="SSF54593">
    <property type="entry name" value="Glyoxalase/Bleomycin resistance protein/Dihydroxybiphenyl dioxygenase"/>
    <property type="match status" value="1"/>
</dbReference>
<keyword evidence="3" id="KW-1185">Reference proteome</keyword>
<name>A0ABP4N1N2_9ACTN</name>
<dbReference type="PANTHER" id="PTHR33993">
    <property type="entry name" value="GLYOXALASE-RELATED"/>
    <property type="match status" value="1"/>
</dbReference>
<evidence type="ECO:0000259" key="1">
    <source>
        <dbReference type="PROSITE" id="PS51819"/>
    </source>
</evidence>
<dbReference type="PANTHER" id="PTHR33993:SF2">
    <property type="entry name" value="VOC DOMAIN-CONTAINING PROTEIN"/>
    <property type="match status" value="1"/>
</dbReference>
<reference evidence="3" key="1">
    <citation type="journal article" date="2019" name="Int. J. Syst. Evol. Microbiol.">
        <title>The Global Catalogue of Microorganisms (GCM) 10K type strain sequencing project: providing services to taxonomists for standard genome sequencing and annotation.</title>
        <authorList>
            <consortium name="The Broad Institute Genomics Platform"/>
            <consortium name="The Broad Institute Genome Sequencing Center for Infectious Disease"/>
            <person name="Wu L."/>
            <person name="Ma J."/>
        </authorList>
    </citation>
    <scope>NUCLEOTIDE SEQUENCE [LARGE SCALE GENOMIC DNA]</scope>
    <source>
        <strain evidence="3">JCM 14969</strain>
    </source>
</reference>
<dbReference type="RefSeq" id="WP_344208887.1">
    <property type="nucleotide sequence ID" value="NZ_BAAAOS010000005.1"/>
</dbReference>
<dbReference type="PROSITE" id="PS51819">
    <property type="entry name" value="VOC"/>
    <property type="match status" value="1"/>
</dbReference>